<evidence type="ECO:0000313" key="1">
    <source>
        <dbReference type="EMBL" id="KAI4863692.1"/>
    </source>
</evidence>
<protein>
    <submittedName>
        <fullName evidence="1">Uncharacterized protein</fullName>
    </submittedName>
</protein>
<dbReference type="EMBL" id="MU393499">
    <property type="protein sequence ID" value="KAI4863692.1"/>
    <property type="molecule type" value="Genomic_DNA"/>
</dbReference>
<organism evidence="1 2">
    <name type="scientific">Hypoxylon rubiginosum</name>
    <dbReference type="NCBI Taxonomy" id="110542"/>
    <lineage>
        <taxon>Eukaryota</taxon>
        <taxon>Fungi</taxon>
        <taxon>Dikarya</taxon>
        <taxon>Ascomycota</taxon>
        <taxon>Pezizomycotina</taxon>
        <taxon>Sordariomycetes</taxon>
        <taxon>Xylariomycetidae</taxon>
        <taxon>Xylariales</taxon>
        <taxon>Hypoxylaceae</taxon>
        <taxon>Hypoxylon</taxon>
    </lineage>
</organism>
<name>A0ACB9YWB9_9PEZI</name>
<gene>
    <name evidence="1" type="ORF">F4820DRAFT_363139</name>
</gene>
<proteinExistence type="predicted"/>
<evidence type="ECO:0000313" key="2">
    <source>
        <dbReference type="Proteomes" id="UP001497700"/>
    </source>
</evidence>
<keyword evidence="2" id="KW-1185">Reference proteome</keyword>
<reference evidence="1 2" key="1">
    <citation type="journal article" date="2022" name="New Phytol.">
        <title>Ecological generalism drives hyperdiversity of secondary metabolite gene clusters in xylarialean endophytes.</title>
        <authorList>
            <person name="Franco M.E.E."/>
            <person name="Wisecaver J.H."/>
            <person name="Arnold A.E."/>
            <person name="Ju Y.M."/>
            <person name="Slot J.C."/>
            <person name="Ahrendt S."/>
            <person name="Moore L.P."/>
            <person name="Eastman K.E."/>
            <person name="Scott K."/>
            <person name="Konkel Z."/>
            <person name="Mondo S.J."/>
            <person name="Kuo A."/>
            <person name="Hayes R.D."/>
            <person name="Haridas S."/>
            <person name="Andreopoulos B."/>
            <person name="Riley R."/>
            <person name="LaButti K."/>
            <person name="Pangilinan J."/>
            <person name="Lipzen A."/>
            <person name="Amirebrahimi M."/>
            <person name="Yan J."/>
            <person name="Adam C."/>
            <person name="Keymanesh K."/>
            <person name="Ng V."/>
            <person name="Louie K."/>
            <person name="Northen T."/>
            <person name="Drula E."/>
            <person name="Henrissat B."/>
            <person name="Hsieh H.M."/>
            <person name="Youens-Clark K."/>
            <person name="Lutzoni F."/>
            <person name="Miadlikowska J."/>
            <person name="Eastwood D.C."/>
            <person name="Hamelin R.C."/>
            <person name="Grigoriev I.V."/>
            <person name="U'Ren J.M."/>
        </authorList>
    </citation>
    <scope>NUCLEOTIDE SEQUENCE [LARGE SCALE GENOMIC DNA]</scope>
    <source>
        <strain evidence="1 2">CBS 119005</strain>
    </source>
</reference>
<sequence length="77" mass="8682">MYARYVLWSALSYRRSSTYRYGEVPTGLVISLHSIIPTCYLLTHITEREKTIAQVTAAKAVVSIIFITTTMIHDGDS</sequence>
<comment type="caution">
    <text evidence="1">The sequence shown here is derived from an EMBL/GenBank/DDBJ whole genome shotgun (WGS) entry which is preliminary data.</text>
</comment>
<accession>A0ACB9YWB9</accession>
<dbReference type="Proteomes" id="UP001497700">
    <property type="component" value="Unassembled WGS sequence"/>
</dbReference>